<dbReference type="EMBL" id="CP091521">
    <property type="protein sequence ID" value="XHH50221.1"/>
    <property type="molecule type" value="Genomic_DNA"/>
</dbReference>
<proteinExistence type="predicted"/>
<accession>A0ABD8B897</accession>
<gene>
    <name evidence="2" type="ORF">LVJ77_10890</name>
</gene>
<keyword evidence="2" id="KW-0560">Oxidoreductase</keyword>
<evidence type="ECO:0000313" key="2">
    <source>
        <dbReference type="EMBL" id="XHH50221.1"/>
    </source>
</evidence>
<feature type="domain" description="FAD-binding" evidence="1">
    <location>
        <begin position="8"/>
        <end position="335"/>
    </location>
</feature>
<keyword evidence="3" id="KW-1185">Reference proteome</keyword>
<dbReference type="PANTHER" id="PTHR43747">
    <property type="entry name" value="FAD-BINDING PROTEIN"/>
    <property type="match status" value="1"/>
</dbReference>
<dbReference type="InterPro" id="IPR050816">
    <property type="entry name" value="Flavin-dep_Halogenase_NPB"/>
</dbReference>
<dbReference type="GO" id="GO:0016491">
    <property type="term" value="F:oxidoreductase activity"/>
    <property type="evidence" value="ECO:0007669"/>
    <property type="project" value="UniProtKB-KW"/>
</dbReference>
<dbReference type="SUPFAM" id="SSF51905">
    <property type="entry name" value="FAD/NAD(P)-binding domain"/>
    <property type="match status" value="1"/>
</dbReference>
<dbReference type="Gene3D" id="3.50.50.60">
    <property type="entry name" value="FAD/NAD(P)-binding domain"/>
    <property type="match status" value="1"/>
</dbReference>
<dbReference type="Proteomes" id="UP000831534">
    <property type="component" value="Chromosome"/>
</dbReference>
<dbReference type="KEGG" id="ckh:LVJ77_10890"/>
<dbReference type="PANTHER" id="PTHR43747:SF1">
    <property type="entry name" value="SLR1998 PROTEIN"/>
    <property type="match status" value="1"/>
</dbReference>
<dbReference type="InterPro" id="IPR036188">
    <property type="entry name" value="FAD/NAD-bd_sf"/>
</dbReference>
<organism evidence="2 3">
    <name type="scientific">Conchiformibius kuhniae</name>
    <dbReference type="NCBI Taxonomy" id="211502"/>
    <lineage>
        <taxon>Bacteria</taxon>
        <taxon>Pseudomonadati</taxon>
        <taxon>Pseudomonadota</taxon>
        <taxon>Betaproteobacteria</taxon>
        <taxon>Neisseriales</taxon>
        <taxon>Neisseriaceae</taxon>
        <taxon>Conchiformibius</taxon>
    </lineage>
</organism>
<evidence type="ECO:0000259" key="1">
    <source>
        <dbReference type="Pfam" id="PF01494"/>
    </source>
</evidence>
<protein>
    <submittedName>
        <fullName evidence="2">NAD(P)/FAD-dependent oxidoreductase</fullName>
        <ecNumber evidence="2">1.-.-.-</ecNumber>
    </submittedName>
</protein>
<name>A0ABD8B897_9NEIS</name>
<evidence type="ECO:0000313" key="3">
    <source>
        <dbReference type="Proteomes" id="UP000831534"/>
    </source>
</evidence>
<sequence>MPVSESFDIAVIGAGPAGAVAAALLLRQGFSVCVLEKQHFPRFVIGESLLPHCMEFLDEAGFLPALHAEPSFQHKNGAAFTWRDRYTHFDFTDKFSAGPGTTFQVRRDRFDHILIREAAKQGADVRFGCEVCAFDNTGEHARLNVLPEHGAAYALTARFVLDASGYGRVLPRLLDLDTPSALPVREAHFTHIDDHITAADFDRDKILISTHSTRRDVWLWLIPFADGRSSIGVVGLPERFIGQDSETALKNAVANVPMLQRILADAVWDNGVPFRRIGGYSANVKALHGKHFALLGNAAEFLDPVFSSGVTIAMHSAKLAADLLGKHLRGKAADWQREFAEPLMVGVETFRTYVNGWYDGRFQDVIYAPSRNADISRMIASVLAGYAWDTENPFVDKAERRLNALAQMVGRQDGD</sequence>
<reference evidence="2 3" key="1">
    <citation type="journal article" date="2022" name="Res Sq">
        <title>Evolution of multicellular longitudinally dividing oral cavity symbionts (Neisseriaceae).</title>
        <authorList>
            <person name="Nyongesa S."/>
            <person name="Weber P."/>
            <person name="Bernet E."/>
            <person name="Pullido F."/>
            <person name="Nieckarz M."/>
            <person name="Delaby M."/>
            <person name="Nieves C."/>
            <person name="Viehboeck T."/>
            <person name="Krause N."/>
            <person name="Rivera-Millot A."/>
            <person name="Nakamura A."/>
            <person name="Vischer N."/>
            <person name="VanNieuwenhze M."/>
            <person name="Brun Y."/>
            <person name="Cava F."/>
            <person name="Bulgheresi S."/>
            <person name="Veyrier F."/>
        </authorList>
    </citation>
    <scope>NUCLEOTIDE SEQUENCE [LARGE SCALE GENOMIC DNA]</scope>
    <source>
        <strain evidence="2 3">17694</strain>
    </source>
</reference>
<dbReference type="AlphaFoldDB" id="A0ABD8B897"/>
<dbReference type="RefSeq" id="WP_027010267.1">
    <property type="nucleotide sequence ID" value="NZ_CP091521.1"/>
</dbReference>
<dbReference type="Pfam" id="PF01494">
    <property type="entry name" value="FAD_binding_3"/>
    <property type="match status" value="1"/>
</dbReference>
<dbReference type="InterPro" id="IPR002938">
    <property type="entry name" value="FAD-bd"/>
</dbReference>
<dbReference type="EC" id="1.-.-.-" evidence="2"/>